<dbReference type="GO" id="GO:0006886">
    <property type="term" value="P:intracellular protein transport"/>
    <property type="evidence" value="ECO:0007669"/>
    <property type="project" value="UniProtKB-UniRule"/>
</dbReference>
<dbReference type="Gene3D" id="1.10.3370.10">
    <property type="entry name" value="SecY subunit domain"/>
    <property type="match status" value="1"/>
</dbReference>
<dbReference type="PATRIC" id="fig|695563.3.peg.1621"/>
<evidence type="ECO:0000256" key="8">
    <source>
        <dbReference type="NCBIfam" id="TIGR02920"/>
    </source>
</evidence>
<dbReference type="InterPro" id="IPR002208">
    <property type="entry name" value="SecY/SEC61-alpha"/>
</dbReference>
<dbReference type="InterPro" id="IPR023201">
    <property type="entry name" value="SecY_dom_sf"/>
</dbReference>
<dbReference type="PRINTS" id="PR00303">
    <property type="entry name" value="SECYTRNLCASE"/>
</dbReference>
<feature type="transmembrane region" description="Helical" evidence="9">
    <location>
        <begin position="273"/>
        <end position="296"/>
    </location>
</feature>
<keyword evidence="2" id="KW-1003">Cell membrane</keyword>
<dbReference type="AlphaFoldDB" id="A0A0R2KC52"/>
<keyword evidence="4" id="KW-0653">Protein transport</keyword>
<name>A0A0R2KC52_LACAM</name>
<comment type="caution">
    <text evidence="10">The sequence shown here is derived from an EMBL/GenBank/DDBJ whole genome shotgun (WGS) entry which is preliminary data.</text>
</comment>
<reference evidence="10 11" key="1">
    <citation type="journal article" date="2015" name="Genome Announc.">
        <title>Expanding the biotechnology potential of lactobacilli through comparative genomics of 213 strains and associated genera.</title>
        <authorList>
            <person name="Sun Z."/>
            <person name="Harris H.M."/>
            <person name="McCann A."/>
            <person name="Guo C."/>
            <person name="Argimon S."/>
            <person name="Zhang W."/>
            <person name="Yang X."/>
            <person name="Jeffery I.B."/>
            <person name="Cooney J.C."/>
            <person name="Kagawa T.F."/>
            <person name="Liu W."/>
            <person name="Song Y."/>
            <person name="Salvetti E."/>
            <person name="Wrobel A."/>
            <person name="Rasinkangas P."/>
            <person name="Parkhill J."/>
            <person name="Rea M.C."/>
            <person name="O'Sullivan O."/>
            <person name="Ritari J."/>
            <person name="Douillard F.P."/>
            <person name="Paul Ross R."/>
            <person name="Yang R."/>
            <person name="Briner A.E."/>
            <person name="Felis G.E."/>
            <person name="de Vos W.M."/>
            <person name="Barrangou R."/>
            <person name="Klaenhammer T.R."/>
            <person name="Caufield P.W."/>
            <person name="Cui Y."/>
            <person name="Zhang H."/>
            <person name="O'Toole P.W."/>
        </authorList>
    </citation>
    <scope>NUCLEOTIDE SEQUENCE [LARGE SCALE GENOMIC DNA]</scope>
    <source>
        <strain evidence="10 11">DSM 16698</strain>
    </source>
</reference>
<feature type="transmembrane region" description="Helical" evidence="9">
    <location>
        <begin position="219"/>
        <end position="241"/>
    </location>
</feature>
<gene>
    <name evidence="10" type="ORF">IV44_GL001551</name>
</gene>
<keyword evidence="5 9" id="KW-1133">Transmembrane helix</keyword>
<dbReference type="Proteomes" id="UP000051529">
    <property type="component" value="Unassembled WGS sequence"/>
</dbReference>
<dbReference type="InterPro" id="IPR014269">
    <property type="entry name" value="SecY2"/>
</dbReference>
<organism evidence="10 11">
    <name type="scientific">Lactobacillus amylovorus subsp. animalium DSM 16698</name>
    <dbReference type="NCBI Taxonomy" id="695563"/>
    <lineage>
        <taxon>Bacteria</taxon>
        <taxon>Bacillati</taxon>
        <taxon>Bacillota</taxon>
        <taxon>Bacilli</taxon>
        <taxon>Lactobacillales</taxon>
        <taxon>Lactobacillaceae</taxon>
        <taxon>Lactobacillus</taxon>
        <taxon>Lactobacillus amylovorus subsp. animalium</taxon>
    </lineage>
</organism>
<keyword evidence="7 9" id="KW-0472">Membrane</keyword>
<dbReference type="GO" id="GO:0016020">
    <property type="term" value="C:membrane"/>
    <property type="evidence" value="ECO:0007669"/>
    <property type="project" value="InterPro"/>
</dbReference>
<protein>
    <recommendedName>
        <fullName evidence="8">Accessory Sec system protein translocase subunit SecY2</fullName>
    </recommendedName>
</protein>
<dbReference type="EMBL" id="JQBQ01000057">
    <property type="protein sequence ID" value="KRN87064.1"/>
    <property type="molecule type" value="Genomic_DNA"/>
</dbReference>
<feature type="transmembrane region" description="Helical" evidence="9">
    <location>
        <begin position="12"/>
        <end position="36"/>
    </location>
</feature>
<evidence type="ECO:0000256" key="2">
    <source>
        <dbReference type="ARBA" id="ARBA00022475"/>
    </source>
</evidence>
<evidence type="ECO:0000256" key="3">
    <source>
        <dbReference type="ARBA" id="ARBA00022692"/>
    </source>
</evidence>
<evidence type="ECO:0000256" key="7">
    <source>
        <dbReference type="ARBA" id="ARBA00023136"/>
    </source>
</evidence>
<sequence>MMSGAEFMRLSIFSVGLNPFMIAILIIQLLMITKIFGFDALSMQQVEITQQIIILIFTIIQSTLFTVSLNLNSHPGKKAIIILILSAGSLLVNWLCFMNIKFGIGGTSPIILVNILTTSTPTLINAINKMETLPHFGIWIVVLAIAILVIVYFWIAFSHAYYPLKVINTSLNSHSDPVIIPLGLNMGAMMTYMMGMAVLTMPAMLTPYFGPNSIFNNLTFQAVTSTVLAFVLFYFFTFMQFNPKDQAKALRNGGCYILNVRPNLPSQKYIRKVLWIITFPGALLTAFQLTLGLMGMQLLHQYAGFAIIPMNVVMITMFMNGIKDQIAILLFPHKYYKLQKEE</sequence>
<feature type="transmembrane region" description="Helical" evidence="9">
    <location>
        <begin position="136"/>
        <end position="157"/>
    </location>
</feature>
<feature type="transmembrane region" description="Helical" evidence="9">
    <location>
        <begin position="48"/>
        <end position="67"/>
    </location>
</feature>
<keyword evidence="6" id="KW-0811">Translocation</keyword>
<evidence type="ECO:0000313" key="11">
    <source>
        <dbReference type="Proteomes" id="UP000051529"/>
    </source>
</evidence>
<feature type="transmembrane region" description="Helical" evidence="9">
    <location>
        <begin position="302"/>
        <end position="322"/>
    </location>
</feature>
<evidence type="ECO:0000256" key="6">
    <source>
        <dbReference type="ARBA" id="ARBA00023010"/>
    </source>
</evidence>
<feature type="transmembrane region" description="Helical" evidence="9">
    <location>
        <begin position="178"/>
        <end position="199"/>
    </location>
</feature>
<evidence type="ECO:0000256" key="9">
    <source>
        <dbReference type="SAM" id="Phobius"/>
    </source>
</evidence>
<evidence type="ECO:0000256" key="1">
    <source>
        <dbReference type="ARBA" id="ARBA00022448"/>
    </source>
</evidence>
<keyword evidence="1" id="KW-0813">Transport</keyword>
<feature type="transmembrane region" description="Helical" evidence="9">
    <location>
        <begin position="79"/>
        <end position="100"/>
    </location>
</feature>
<dbReference type="NCBIfam" id="TIGR02920">
    <property type="entry name" value="acc_sec_Y2"/>
    <property type="match status" value="1"/>
</dbReference>
<dbReference type="SUPFAM" id="SSF103491">
    <property type="entry name" value="Preprotein translocase SecY subunit"/>
    <property type="match status" value="1"/>
</dbReference>
<dbReference type="Pfam" id="PF00344">
    <property type="entry name" value="SecY"/>
    <property type="match status" value="1"/>
</dbReference>
<evidence type="ECO:0000256" key="5">
    <source>
        <dbReference type="ARBA" id="ARBA00022989"/>
    </source>
</evidence>
<accession>A0A0R2KC52</accession>
<evidence type="ECO:0000313" key="10">
    <source>
        <dbReference type="EMBL" id="KRN87064.1"/>
    </source>
</evidence>
<proteinExistence type="predicted"/>
<evidence type="ECO:0000256" key="4">
    <source>
        <dbReference type="ARBA" id="ARBA00022927"/>
    </source>
</evidence>
<keyword evidence="3 9" id="KW-0812">Transmembrane</keyword>